<proteinExistence type="predicted"/>
<name>A0A2X3IF04_CLOPF</name>
<dbReference type="EMBL" id="UAWO01000007">
    <property type="protein sequence ID" value="SQC85506.1"/>
    <property type="molecule type" value="Genomic_DNA"/>
</dbReference>
<evidence type="ECO:0000313" key="2">
    <source>
        <dbReference type="Proteomes" id="UP000250234"/>
    </source>
</evidence>
<sequence length="116" mass="13717">MVLDERYDFLKEISLTELEGKPENFTIYKGIKFTKDERILLQFIKWKGEKFSGYLKNLIEEDMRKTIEGKRNTINDEELKNLIEKIIDKNNEVQVKEKNESDEKAKIALGNLMMGQ</sequence>
<dbReference type="RefSeq" id="WP_111946649.1">
    <property type="nucleotide sequence ID" value="NZ_CATNYA010000013.1"/>
</dbReference>
<dbReference type="AlphaFoldDB" id="A0A2X3IF04"/>
<organism evidence="1 2">
    <name type="scientific">Clostridium perfringens</name>
    <dbReference type="NCBI Taxonomy" id="1502"/>
    <lineage>
        <taxon>Bacteria</taxon>
        <taxon>Bacillati</taxon>
        <taxon>Bacillota</taxon>
        <taxon>Clostridia</taxon>
        <taxon>Eubacteriales</taxon>
        <taxon>Clostridiaceae</taxon>
        <taxon>Clostridium</taxon>
    </lineage>
</organism>
<dbReference type="Proteomes" id="UP000250234">
    <property type="component" value="Unassembled WGS sequence"/>
</dbReference>
<evidence type="ECO:0000313" key="1">
    <source>
        <dbReference type="EMBL" id="SQC85506.1"/>
    </source>
</evidence>
<reference evidence="1 2" key="1">
    <citation type="submission" date="2018-06" db="EMBL/GenBank/DDBJ databases">
        <authorList>
            <consortium name="Pathogen Informatics"/>
            <person name="Doyle S."/>
        </authorList>
    </citation>
    <scope>NUCLEOTIDE SEQUENCE [LARGE SCALE GENOMIC DNA]</scope>
    <source>
        <strain evidence="1 2">NCTC8081</strain>
    </source>
</reference>
<gene>
    <name evidence="1" type="ORF">NCTC8081_03299</name>
</gene>
<protein>
    <submittedName>
        <fullName evidence="1">Uncharacterized protein</fullName>
    </submittedName>
</protein>
<accession>A0A2X3IF04</accession>